<dbReference type="RefSeq" id="WP_372451452.1">
    <property type="nucleotide sequence ID" value="NZ_JAHCLR010000109.1"/>
</dbReference>
<dbReference type="InterPro" id="IPR048996">
    <property type="entry name" value="PGRS_rpt"/>
</dbReference>
<reference evidence="1 2" key="1">
    <citation type="submission" date="2021-05" db="EMBL/GenBank/DDBJ databases">
        <title>Mycobacterium acidophilum sp. nov., an extremely acid-tolerant member of the genus Mycobacterium.</title>
        <authorList>
            <person name="Xia J."/>
        </authorList>
    </citation>
    <scope>NUCLEOTIDE SEQUENCE [LARGE SCALE GENOMIC DNA]</scope>
    <source>
        <strain evidence="1 2">M1</strain>
    </source>
</reference>
<feature type="non-terminal residue" evidence="1">
    <location>
        <position position="203"/>
    </location>
</feature>
<dbReference type="Proteomes" id="UP001519535">
    <property type="component" value="Unassembled WGS sequence"/>
</dbReference>
<dbReference type="Pfam" id="PF21526">
    <property type="entry name" value="PGRS"/>
    <property type="match status" value="1"/>
</dbReference>
<protein>
    <recommendedName>
        <fullName evidence="3">Endoglycoceramidase</fullName>
    </recommendedName>
</protein>
<evidence type="ECO:0008006" key="3">
    <source>
        <dbReference type="Google" id="ProtNLM"/>
    </source>
</evidence>
<sequence>MTRHRIGGNRRGTAGRAARYRRGIGLAGTAAAFLAFGLGPTPAPAHADPLDEVIEQALSPFLDAATSGVDWAAVSSPAAWEAFFNPAHWDAVLAGLGESGSASTLPAFDLTEWFQQSVYTPLHADMQEWIGSDLGKSVDGALNTLFGGTVIGNGAAGDADHPDGFAGGWLFGDGGAGFNGAAGEAGGAGGAAGLFGTGGVGGD</sequence>
<evidence type="ECO:0000313" key="1">
    <source>
        <dbReference type="EMBL" id="MBS9536260.1"/>
    </source>
</evidence>
<keyword evidence="2" id="KW-1185">Reference proteome</keyword>
<gene>
    <name evidence="1" type="ORF">KIH27_22020</name>
</gene>
<evidence type="ECO:0000313" key="2">
    <source>
        <dbReference type="Proteomes" id="UP001519535"/>
    </source>
</evidence>
<accession>A0ABS5RPP4</accession>
<proteinExistence type="predicted"/>
<name>A0ABS5RPP4_9MYCO</name>
<organism evidence="1 2">
    <name type="scientific">Mycolicibacter acidiphilus</name>
    <dbReference type="NCBI Taxonomy" id="2835306"/>
    <lineage>
        <taxon>Bacteria</taxon>
        <taxon>Bacillati</taxon>
        <taxon>Actinomycetota</taxon>
        <taxon>Actinomycetes</taxon>
        <taxon>Mycobacteriales</taxon>
        <taxon>Mycobacteriaceae</taxon>
        <taxon>Mycolicibacter</taxon>
    </lineage>
</organism>
<comment type="caution">
    <text evidence="1">The sequence shown here is derived from an EMBL/GenBank/DDBJ whole genome shotgun (WGS) entry which is preliminary data.</text>
</comment>
<dbReference type="EMBL" id="JAHCLR010000109">
    <property type="protein sequence ID" value="MBS9536260.1"/>
    <property type="molecule type" value="Genomic_DNA"/>
</dbReference>